<dbReference type="GO" id="GO:0005436">
    <property type="term" value="F:sodium:phosphate symporter activity"/>
    <property type="evidence" value="ECO:0007669"/>
    <property type="project" value="InterPro"/>
</dbReference>
<dbReference type="GO" id="GO:0044341">
    <property type="term" value="P:sodium-dependent phosphate transport"/>
    <property type="evidence" value="ECO:0007669"/>
    <property type="project" value="InterPro"/>
</dbReference>
<feature type="transmembrane region" description="Helical" evidence="6">
    <location>
        <begin position="128"/>
        <end position="156"/>
    </location>
</feature>
<evidence type="ECO:0000256" key="4">
    <source>
        <dbReference type="ARBA" id="ARBA00022989"/>
    </source>
</evidence>
<evidence type="ECO:0000256" key="5">
    <source>
        <dbReference type="ARBA" id="ARBA00023136"/>
    </source>
</evidence>
<dbReference type="KEGG" id="shal:SHALO_2329"/>
<comment type="subcellular location">
    <subcellularLocation>
        <location evidence="1">Cell membrane</location>
        <topology evidence="1">Multi-pass membrane protein</topology>
    </subcellularLocation>
</comment>
<dbReference type="Pfam" id="PF02690">
    <property type="entry name" value="Na_Pi_cotrans"/>
    <property type="match status" value="2"/>
</dbReference>
<feature type="transmembrane region" description="Helical" evidence="6">
    <location>
        <begin position="278"/>
        <end position="299"/>
    </location>
</feature>
<dbReference type="Proteomes" id="UP000094609">
    <property type="component" value="Chromosome"/>
</dbReference>
<dbReference type="GO" id="GO:0005886">
    <property type="term" value="C:plasma membrane"/>
    <property type="evidence" value="ECO:0007669"/>
    <property type="project" value="UniProtKB-SubCell"/>
</dbReference>
<dbReference type="InterPro" id="IPR003841">
    <property type="entry name" value="Na/Pi_transpt"/>
</dbReference>
<keyword evidence="2" id="KW-1003">Cell membrane</keyword>
<dbReference type="NCBIfam" id="NF037997">
    <property type="entry name" value="Na_Pi_symport"/>
    <property type="match status" value="1"/>
</dbReference>
<feature type="transmembrane region" description="Helical" evidence="6">
    <location>
        <begin position="247"/>
        <end position="266"/>
    </location>
</feature>
<evidence type="ECO:0000256" key="6">
    <source>
        <dbReference type="SAM" id="Phobius"/>
    </source>
</evidence>
<dbReference type="STRING" id="1193502.SHALO_2329"/>
<evidence type="ECO:0000313" key="7">
    <source>
        <dbReference type="EMBL" id="AOO66089.1"/>
    </source>
</evidence>
<feature type="transmembrane region" description="Helical" evidence="6">
    <location>
        <begin position="165"/>
        <end position="182"/>
    </location>
</feature>
<dbReference type="EMBL" id="CP017111">
    <property type="protein sequence ID" value="AOO66089.1"/>
    <property type="molecule type" value="Genomic_DNA"/>
</dbReference>
<feature type="transmembrane region" description="Helical" evidence="6">
    <location>
        <begin position="319"/>
        <end position="340"/>
    </location>
</feature>
<protein>
    <submittedName>
        <fullName evidence="7">Putative sodium-dependent phosphate transporter</fullName>
    </submittedName>
</protein>
<sequence length="619" mass="68223">MPFNYFTCKGNPVKRLFLFIVIIALSFTFFYNQNLLSIAAGVAIFLFGMKSLEEGFRFFVGGLLDKFLKKITDSLYKSILFGTVITTLMQSSGLAAVIAISFISAGLISVAQGVGIILGGNIGTTTGAWLIAGLGLKISIATYALPMLVFGMLFIFQESKRLKGIGYALAGLGFSFLGIAYMKEGFDAFKATIDLTQYSADGFTGIILFAIIGAVMTIVMQSSHASLVLILTALSASQITYENAIALTIGANIGTTITAILGALGAGMEGKKLAAAHFLINTLTGVLLIGFVPQFIHFIDHTAPFFGISEQDYTLKLALYHTYFNLFCVLLFAPLVHHLVSLLNYFFQPKITAENAIDDVLFINDAALDFPDTAQATLLKETKHLYNNVYDIIAQGLSVTKEDISSGMEIEDILKRRDQALHVNMDDYYERRIKEIYGKIITFAIVAQGKFSDVTTQQFIPIKNATIDIVEAFKAAKHMQKNMLRYLESDNEYIKNEYNHIRKTLIKHLRTMQMIFNTSEEDVAVLLLSKLQLDAQNYDIAANKSLDNLIRTNKITYTMATSLMNDTSYAYTIASELSKVAHTLFVHATSESTEGREALILNEAEISDLTHASSPRSTS</sequence>
<dbReference type="PANTHER" id="PTHR10010">
    <property type="entry name" value="SOLUTE CARRIER FAMILY 34 SODIUM PHOSPHATE , MEMBER 2-RELATED"/>
    <property type="match status" value="1"/>
</dbReference>
<reference evidence="8" key="1">
    <citation type="submission" date="2016-08" db="EMBL/GenBank/DDBJ databases">
        <title>Complete genome sequence of the organohalide-respiring Epsilonproteobacterium Sulfurospirillum halorespirans.</title>
        <authorList>
            <person name="Goris T."/>
            <person name="Zimmermann J."/>
            <person name="Schenz B."/>
            <person name="Lemos M."/>
            <person name="Hackermueller J."/>
            <person name="Diekert G."/>
        </authorList>
    </citation>
    <scope>NUCLEOTIDE SEQUENCE [LARGE SCALE GENOMIC DNA]</scope>
    <source>
        <strain>DSM 13726</strain>
        <strain evidence="8">PCE-M2</strain>
    </source>
</reference>
<dbReference type="AlphaFoldDB" id="A0A1D7TM73"/>
<keyword evidence="3 6" id="KW-0812">Transmembrane</keyword>
<dbReference type="PANTHER" id="PTHR10010:SF46">
    <property type="entry name" value="SODIUM-DEPENDENT PHOSPHATE TRANSPORT PROTEIN 2B"/>
    <property type="match status" value="1"/>
</dbReference>
<dbReference type="PATRIC" id="fig|1193502.14.peg.2359"/>
<feature type="transmembrane region" description="Helical" evidence="6">
    <location>
        <begin position="16"/>
        <end position="47"/>
    </location>
</feature>
<organism evidence="7 8">
    <name type="scientific">Sulfurospirillum halorespirans DSM 13726</name>
    <dbReference type="NCBI Taxonomy" id="1193502"/>
    <lineage>
        <taxon>Bacteria</taxon>
        <taxon>Pseudomonadati</taxon>
        <taxon>Campylobacterota</taxon>
        <taxon>Epsilonproteobacteria</taxon>
        <taxon>Campylobacterales</taxon>
        <taxon>Sulfurospirillaceae</taxon>
        <taxon>Sulfurospirillum</taxon>
    </lineage>
</organism>
<feature type="transmembrane region" description="Helical" evidence="6">
    <location>
        <begin position="202"/>
        <end position="220"/>
    </location>
</feature>
<evidence type="ECO:0000256" key="1">
    <source>
        <dbReference type="ARBA" id="ARBA00004651"/>
    </source>
</evidence>
<keyword evidence="5 6" id="KW-0472">Membrane</keyword>
<evidence type="ECO:0000313" key="8">
    <source>
        <dbReference type="Proteomes" id="UP000094609"/>
    </source>
</evidence>
<name>A0A1D7TM73_9BACT</name>
<evidence type="ECO:0000256" key="3">
    <source>
        <dbReference type="ARBA" id="ARBA00022692"/>
    </source>
</evidence>
<evidence type="ECO:0000256" key="2">
    <source>
        <dbReference type="ARBA" id="ARBA00022475"/>
    </source>
</evidence>
<keyword evidence="8" id="KW-1185">Reference proteome</keyword>
<gene>
    <name evidence="7" type="ORF">SHALO_2329</name>
</gene>
<accession>A0A1D7TM73</accession>
<proteinExistence type="predicted"/>
<keyword evidence="4 6" id="KW-1133">Transmembrane helix</keyword>